<protein>
    <submittedName>
        <fullName evidence="2">Uncharacterized protein</fullName>
    </submittedName>
</protein>
<dbReference type="AlphaFoldDB" id="A0AAD5VZC1"/>
<evidence type="ECO:0000313" key="2">
    <source>
        <dbReference type="EMBL" id="KAJ3569007.1"/>
    </source>
</evidence>
<gene>
    <name evidence="2" type="ORF">NP233_g5336</name>
</gene>
<feature type="compositionally biased region" description="Basic and acidic residues" evidence="1">
    <location>
        <begin position="647"/>
        <end position="656"/>
    </location>
</feature>
<dbReference type="EMBL" id="JANIEX010000312">
    <property type="protein sequence ID" value="KAJ3569007.1"/>
    <property type="molecule type" value="Genomic_DNA"/>
</dbReference>
<reference evidence="2" key="1">
    <citation type="submission" date="2022-07" db="EMBL/GenBank/DDBJ databases">
        <title>Genome Sequence of Leucocoprinus birnbaumii.</title>
        <authorList>
            <person name="Buettner E."/>
        </authorList>
    </citation>
    <scope>NUCLEOTIDE SEQUENCE</scope>
    <source>
        <strain evidence="2">VT141</strain>
    </source>
</reference>
<dbReference type="Proteomes" id="UP001213000">
    <property type="component" value="Unassembled WGS sequence"/>
</dbReference>
<feature type="region of interest" description="Disordered" evidence="1">
    <location>
        <begin position="629"/>
        <end position="656"/>
    </location>
</feature>
<organism evidence="2 3">
    <name type="scientific">Leucocoprinus birnbaumii</name>
    <dbReference type="NCBI Taxonomy" id="56174"/>
    <lineage>
        <taxon>Eukaryota</taxon>
        <taxon>Fungi</taxon>
        <taxon>Dikarya</taxon>
        <taxon>Basidiomycota</taxon>
        <taxon>Agaricomycotina</taxon>
        <taxon>Agaricomycetes</taxon>
        <taxon>Agaricomycetidae</taxon>
        <taxon>Agaricales</taxon>
        <taxon>Agaricineae</taxon>
        <taxon>Agaricaceae</taxon>
        <taxon>Leucocoprinus</taxon>
    </lineage>
</organism>
<proteinExistence type="predicted"/>
<accession>A0AAD5VZC1</accession>
<comment type="caution">
    <text evidence="2">The sequence shown here is derived from an EMBL/GenBank/DDBJ whole genome shotgun (WGS) entry which is preliminary data.</text>
</comment>
<evidence type="ECO:0000313" key="3">
    <source>
        <dbReference type="Proteomes" id="UP001213000"/>
    </source>
</evidence>
<keyword evidence="3" id="KW-1185">Reference proteome</keyword>
<name>A0AAD5VZC1_9AGAR</name>
<feature type="region of interest" description="Disordered" evidence="1">
    <location>
        <begin position="364"/>
        <end position="386"/>
    </location>
</feature>
<sequence length="656" mass="72516">MPIQLTTSPYELDDNNELVVPPETRRAYFMEKIREIDAEIEKWQARGKPVDNFRAYRTAYELDLQRAIDELHDLVKEHGPAVPTTGAEDDGMEVDITGEDVPVDSSPQPRVLPTRQAHQRVFLGQMPWDFSEEQGGRNSKALTIRIPARPRKKVEPSTSGMSQMQAESMRKTALPAAPPSPTPVVAPIWLPHRGFDEATLSITRELQAQSRLTVTADPIRDRNSVAGETKVPSFKFGKPLLLSDPDSPLPLPSPLLAPVVIEPEPNPTPRPTPTRSQLLIEKYLPGLSSTPARIVTETFAPASTQPVFTTLSSQTKPKTRLRAPTVPSTAFVSDYEAYSPPTRPQARAPILSHQVASSSSQKHIALPAPSSPQDTLEPVTPTRKKTKEVRDLPKLFGMKSGFPWLQYVPQLFTIPTRKDLGPAGKLKCLTCITKCLGPCEHRRAKDTAQLKSVSHTHHLLEGVMKCEPCRKGKAAHCSHQKSTALWQLWSEQLRPPTLASNTHLQSRLRSLTASWNIVEGAKNTYEAALQKYQHDVVEFATELAQAEDYFSFNPSYWVDSSLVPNLAAQEAVFAAVHKALGDEPDAKLQDAANDLFLAHQTFASNLAARYGAEKPVDFAQPTTLSYESRHKSATSAASAAVFRGQGQKKENGKFRD</sequence>
<evidence type="ECO:0000256" key="1">
    <source>
        <dbReference type="SAM" id="MobiDB-lite"/>
    </source>
</evidence>